<sequence length="85" mass="9469">MLHHVLQIQEIVQNIFQHCPPPTQRSGASDLSALARACHAFNGPALDVLWEELPDSSPLAQCVPGAYHHWEANNIRGLSLYILLF</sequence>
<reference evidence="1" key="1">
    <citation type="submission" date="2019-10" db="EMBL/GenBank/DDBJ databases">
        <authorList>
            <consortium name="DOE Joint Genome Institute"/>
            <person name="Kuo A."/>
            <person name="Miyauchi S."/>
            <person name="Kiss E."/>
            <person name="Drula E."/>
            <person name="Kohler A."/>
            <person name="Sanchez-Garcia M."/>
            <person name="Andreopoulos B."/>
            <person name="Barry K.W."/>
            <person name="Bonito G."/>
            <person name="Buee M."/>
            <person name="Carver A."/>
            <person name="Chen C."/>
            <person name="Cichocki N."/>
            <person name="Clum A."/>
            <person name="Culley D."/>
            <person name="Crous P.W."/>
            <person name="Fauchery L."/>
            <person name="Girlanda M."/>
            <person name="Hayes R."/>
            <person name="Keri Z."/>
            <person name="LaButti K."/>
            <person name="Lipzen A."/>
            <person name="Lombard V."/>
            <person name="Magnuson J."/>
            <person name="Maillard F."/>
            <person name="Morin E."/>
            <person name="Murat C."/>
            <person name="Nolan M."/>
            <person name="Ohm R."/>
            <person name="Pangilinan J."/>
            <person name="Pereira M."/>
            <person name="Perotto S."/>
            <person name="Peter M."/>
            <person name="Riley R."/>
            <person name="Sitrit Y."/>
            <person name="Stielow B."/>
            <person name="Szollosi G."/>
            <person name="Zifcakova L."/>
            <person name="Stursova M."/>
            <person name="Spatafora J.W."/>
            <person name="Tedersoo L."/>
            <person name="Vaario L.-M."/>
            <person name="Yamada A."/>
            <person name="Yan M."/>
            <person name="Wang P."/>
            <person name="Xu J."/>
            <person name="Bruns T."/>
            <person name="Baldrian P."/>
            <person name="Vilgalys R."/>
            <person name="Henrissat B."/>
            <person name="Grigoriev I.V."/>
            <person name="Hibbett D."/>
            <person name="Nagy L.G."/>
            <person name="Martin F.M."/>
        </authorList>
    </citation>
    <scope>NUCLEOTIDE SEQUENCE</scope>
    <source>
        <strain evidence="1">BED1</strain>
    </source>
</reference>
<proteinExistence type="predicted"/>
<reference evidence="1" key="2">
    <citation type="journal article" date="2020" name="Nat. Commun.">
        <title>Large-scale genome sequencing of mycorrhizal fungi provides insights into the early evolution of symbiotic traits.</title>
        <authorList>
            <person name="Miyauchi S."/>
            <person name="Kiss E."/>
            <person name="Kuo A."/>
            <person name="Drula E."/>
            <person name="Kohler A."/>
            <person name="Sanchez-Garcia M."/>
            <person name="Morin E."/>
            <person name="Andreopoulos B."/>
            <person name="Barry K.W."/>
            <person name="Bonito G."/>
            <person name="Buee M."/>
            <person name="Carver A."/>
            <person name="Chen C."/>
            <person name="Cichocki N."/>
            <person name="Clum A."/>
            <person name="Culley D."/>
            <person name="Crous P.W."/>
            <person name="Fauchery L."/>
            <person name="Girlanda M."/>
            <person name="Hayes R.D."/>
            <person name="Keri Z."/>
            <person name="LaButti K."/>
            <person name="Lipzen A."/>
            <person name="Lombard V."/>
            <person name="Magnuson J."/>
            <person name="Maillard F."/>
            <person name="Murat C."/>
            <person name="Nolan M."/>
            <person name="Ohm R.A."/>
            <person name="Pangilinan J."/>
            <person name="Pereira M.F."/>
            <person name="Perotto S."/>
            <person name="Peter M."/>
            <person name="Pfister S."/>
            <person name="Riley R."/>
            <person name="Sitrit Y."/>
            <person name="Stielow J.B."/>
            <person name="Szollosi G."/>
            <person name="Zifcakova L."/>
            <person name="Stursova M."/>
            <person name="Spatafora J.W."/>
            <person name="Tedersoo L."/>
            <person name="Vaario L.M."/>
            <person name="Yamada A."/>
            <person name="Yan M."/>
            <person name="Wang P."/>
            <person name="Xu J."/>
            <person name="Bruns T."/>
            <person name="Baldrian P."/>
            <person name="Vilgalys R."/>
            <person name="Dunand C."/>
            <person name="Henrissat B."/>
            <person name="Grigoriev I.V."/>
            <person name="Hibbett D."/>
            <person name="Nagy L.G."/>
            <person name="Martin F.M."/>
        </authorList>
    </citation>
    <scope>NUCLEOTIDE SEQUENCE</scope>
    <source>
        <strain evidence="1">BED1</strain>
    </source>
</reference>
<dbReference type="Proteomes" id="UP001194468">
    <property type="component" value="Unassembled WGS sequence"/>
</dbReference>
<evidence type="ECO:0000313" key="2">
    <source>
        <dbReference type="Proteomes" id="UP001194468"/>
    </source>
</evidence>
<comment type="caution">
    <text evidence="1">The sequence shown here is derived from an EMBL/GenBank/DDBJ whole genome shotgun (WGS) entry which is preliminary data.</text>
</comment>
<dbReference type="AlphaFoldDB" id="A0AAD4GDW8"/>
<organism evidence="1 2">
    <name type="scientific">Boletus edulis BED1</name>
    <dbReference type="NCBI Taxonomy" id="1328754"/>
    <lineage>
        <taxon>Eukaryota</taxon>
        <taxon>Fungi</taxon>
        <taxon>Dikarya</taxon>
        <taxon>Basidiomycota</taxon>
        <taxon>Agaricomycotina</taxon>
        <taxon>Agaricomycetes</taxon>
        <taxon>Agaricomycetidae</taxon>
        <taxon>Boletales</taxon>
        <taxon>Boletineae</taxon>
        <taxon>Boletaceae</taxon>
        <taxon>Boletoideae</taxon>
        <taxon>Boletus</taxon>
    </lineage>
</organism>
<dbReference type="EMBL" id="WHUW01000014">
    <property type="protein sequence ID" value="KAF8439441.1"/>
    <property type="molecule type" value="Genomic_DNA"/>
</dbReference>
<accession>A0AAD4GDW8</accession>
<evidence type="ECO:0000313" key="1">
    <source>
        <dbReference type="EMBL" id="KAF8439441.1"/>
    </source>
</evidence>
<protein>
    <submittedName>
        <fullName evidence="1">Uncharacterized protein</fullName>
    </submittedName>
</protein>
<name>A0AAD4GDW8_BOLED</name>
<gene>
    <name evidence="1" type="ORF">L210DRAFT_858118</name>
</gene>
<keyword evidence="2" id="KW-1185">Reference proteome</keyword>